<keyword evidence="2" id="KW-0012">Acyltransferase</keyword>
<dbReference type="Proteomes" id="UP000201613">
    <property type="component" value="Unassembled WGS sequence"/>
</dbReference>
<dbReference type="GO" id="GO:0016747">
    <property type="term" value="F:acyltransferase activity, transferring groups other than amino-acyl groups"/>
    <property type="evidence" value="ECO:0007669"/>
    <property type="project" value="InterPro"/>
</dbReference>
<keyword evidence="5" id="KW-1185">Reference proteome</keyword>
<reference evidence="4 5" key="1">
    <citation type="submission" date="2017-05" db="EMBL/GenBank/DDBJ databases">
        <authorList>
            <person name="Song R."/>
            <person name="Chenine A.L."/>
            <person name="Ruprecht R.M."/>
        </authorList>
    </citation>
    <scope>NUCLEOTIDE SEQUENCE [LARGE SCALE GENOMIC DNA]</scope>
    <source>
        <strain evidence="4 5">CECT 8899</strain>
    </source>
</reference>
<dbReference type="InterPro" id="IPR050832">
    <property type="entry name" value="Bact_Acetyltransf"/>
</dbReference>
<sequence length="154" mass="17415">MAKPNVQAVIRPLRPDDEAAWRPLWSAYLEFYNSGVTDAVYRSSFDRMTDPSVTDYNGLVAEVDGEIVGITHYIYHLHGWRVEKVCYLQDLFVAPQARGMGVAQSLIEAVYAAADAAGCPSVYWMTQEDNATARRLYDRIATLTPFIKYQRRSA</sequence>
<dbReference type="InterPro" id="IPR000182">
    <property type="entry name" value="GNAT_dom"/>
</dbReference>
<evidence type="ECO:0000256" key="1">
    <source>
        <dbReference type="ARBA" id="ARBA00022679"/>
    </source>
</evidence>
<protein>
    <submittedName>
        <fullName evidence="4">Putative acetyltransferase</fullName>
    </submittedName>
</protein>
<gene>
    <name evidence="4" type="ORF">LOM8899_03833</name>
</gene>
<organism evidence="4 5">
    <name type="scientific">Flavimaricola marinus</name>
    <dbReference type="NCBI Taxonomy" id="1819565"/>
    <lineage>
        <taxon>Bacteria</taxon>
        <taxon>Pseudomonadati</taxon>
        <taxon>Pseudomonadota</taxon>
        <taxon>Alphaproteobacteria</taxon>
        <taxon>Rhodobacterales</taxon>
        <taxon>Paracoccaceae</taxon>
        <taxon>Flavimaricola</taxon>
    </lineage>
</organism>
<dbReference type="AlphaFoldDB" id="A0A238LJ30"/>
<dbReference type="Pfam" id="PF00583">
    <property type="entry name" value="Acetyltransf_1"/>
    <property type="match status" value="1"/>
</dbReference>
<dbReference type="Gene3D" id="3.40.630.30">
    <property type="match status" value="1"/>
</dbReference>
<evidence type="ECO:0000313" key="4">
    <source>
        <dbReference type="EMBL" id="SMY09661.1"/>
    </source>
</evidence>
<feature type="domain" description="N-acetyltransferase" evidence="3">
    <location>
        <begin position="8"/>
        <end position="154"/>
    </location>
</feature>
<dbReference type="OrthoDB" id="9805924at2"/>
<dbReference type="SUPFAM" id="SSF55729">
    <property type="entry name" value="Acyl-CoA N-acyltransferases (Nat)"/>
    <property type="match status" value="1"/>
</dbReference>
<name>A0A238LJ30_9RHOB</name>
<dbReference type="PANTHER" id="PTHR43877">
    <property type="entry name" value="AMINOALKYLPHOSPHONATE N-ACETYLTRANSFERASE-RELATED-RELATED"/>
    <property type="match status" value="1"/>
</dbReference>
<keyword evidence="1 4" id="KW-0808">Transferase</keyword>
<evidence type="ECO:0000313" key="5">
    <source>
        <dbReference type="Proteomes" id="UP000201613"/>
    </source>
</evidence>
<dbReference type="RefSeq" id="WP_093993841.1">
    <property type="nucleotide sequence ID" value="NZ_FXZK01000011.1"/>
</dbReference>
<dbReference type="CDD" id="cd04301">
    <property type="entry name" value="NAT_SF"/>
    <property type="match status" value="1"/>
</dbReference>
<proteinExistence type="predicted"/>
<dbReference type="EMBL" id="FXZK01000011">
    <property type="protein sequence ID" value="SMY09661.1"/>
    <property type="molecule type" value="Genomic_DNA"/>
</dbReference>
<dbReference type="PANTHER" id="PTHR43877:SF2">
    <property type="entry name" value="AMINOALKYLPHOSPHONATE N-ACETYLTRANSFERASE-RELATED"/>
    <property type="match status" value="1"/>
</dbReference>
<dbReference type="InterPro" id="IPR016181">
    <property type="entry name" value="Acyl_CoA_acyltransferase"/>
</dbReference>
<accession>A0A238LJ30</accession>
<dbReference type="PROSITE" id="PS51186">
    <property type="entry name" value="GNAT"/>
    <property type="match status" value="1"/>
</dbReference>
<evidence type="ECO:0000256" key="2">
    <source>
        <dbReference type="ARBA" id="ARBA00023315"/>
    </source>
</evidence>
<evidence type="ECO:0000259" key="3">
    <source>
        <dbReference type="PROSITE" id="PS51186"/>
    </source>
</evidence>